<keyword evidence="5" id="KW-1185">Reference proteome</keyword>
<dbReference type="PANTHER" id="PTHR47151:SF2">
    <property type="entry name" value="AMINO ACID BINDING PROTEIN"/>
    <property type="match status" value="1"/>
</dbReference>
<accession>I4EJ65</accession>
<dbReference type="RefSeq" id="WP_008479108.1">
    <property type="nucleotide sequence ID" value="NZ_CAGS01000318.1"/>
</dbReference>
<gene>
    <name evidence="4" type="ORF">NITHO_3850002</name>
</gene>
<dbReference type="Gene3D" id="3.40.50.2300">
    <property type="match status" value="2"/>
</dbReference>
<dbReference type="InterPro" id="IPR028082">
    <property type="entry name" value="Peripla_BP_I"/>
</dbReference>
<sequence length="385" mass="40795">MQRQAPTATKGTIRLISSWPLTGPIAKTGTDSVKAVQLAIADHGGQAGGYRIDYQPLDDALSSTGLWDAGKEAANATQAVHDPDVMVYLGPYNSGAAQTSIPILNRAGLVMISHSAVYPGLTKAVPGVTAAHEPQIYYPTGQRSFCRVVPTDDLQAAAGARWSQDLGARKLYVLNDAGVFGRGIARSFTDSARSLGLQIVGGPESIDPNATDYQALTNKIRAAGPDLVYLGGTTEREAEKLVQALRTAMPTVLIMGTSGIYNTGFVKAVGAAGENTYATFGGLPASQLTGKGASWYRHFKATYHEEPDGYAAYAYEAASVALQAIGKVGRPDRQAILETVRGTMDFHGLFGTWSFTATCDTTLRTESGNRVKGGVWQFVKALTVR</sequence>
<keyword evidence="4" id="KW-0675">Receptor</keyword>
<evidence type="ECO:0000313" key="4">
    <source>
        <dbReference type="EMBL" id="CCF84727.1"/>
    </source>
</evidence>
<name>I4EJ65_9BACT</name>
<organism evidence="4 5">
    <name type="scientific">Nitrolancea hollandica Lb</name>
    <dbReference type="NCBI Taxonomy" id="1129897"/>
    <lineage>
        <taxon>Bacteria</taxon>
        <taxon>Pseudomonadati</taxon>
        <taxon>Thermomicrobiota</taxon>
        <taxon>Thermomicrobia</taxon>
        <taxon>Sphaerobacterales</taxon>
        <taxon>Sphaerobacterineae</taxon>
        <taxon>Sphaerobacteraceae</taxon>
        <taxon>Nitrolancea</taxon>
    </lineage>
</organism>
<dbReference type="OrthoDB" id="9783240at2"/>
<evidence type="ECO:0000313" key="5">
    <source>
        <dbReference type="Proteomes" id="UP000004221"/>
    </source>
</evidence>
<evidence type="ECO:0000259" key="3">
    <source>
        <dbReference type="Pfam" id="PF13458"/>
    </source>
</evidence>
<proteinExistence type="inferred from homology"/>
<dbReference type="EMBL" id="CAGS01000318">
    <property type="protein sequence ID" value="CCF84727.1"/>
    <property type="molecule type" value="Genomic_DNA"/>
</dbReference>
<dbReference type="CDD" id="cd06342">
    <property type="entry name" value="PBP1_ABC_LIVBP-like"/>
    <property type="match status" value="1"/>
</dbReference>
<keyword evidence="2" id="KW-0732">Signal</keyword>
<dbReference type="AlphaFoldDB" id="I4EJ65"/>
<evidence type="ECO:0000256" key="2">
    <source>
        <dbReference type="ARBA" id="ARBA00022729"/>
    </source>
</evidence>
<feature type="domain" description="Leucine-binding protein" evidence="3">
    <location>
        <begin position="19"/>
        <end position="358"/>
    </location>
</feature>
<reference evidence="4 5" key="1">
    <citation type="journal article" date="2012" name="ISME J.">
        <title>Nitrification expanded: discovery, physiology and genomics of a nitrite-oxidizing bacterium from the phylum Chloroflexi.</title>
        <authorList>
            <person name="Sorokin D.Y."/>
            <person name="Lucker S."/>
            <person name="Vejmelkova D."/>
            <person name="Kostrikina N.A."/>
            <person name="Kleerebezem R."/>
            <person name="Rijpstra W.I."/>
            <person name="Damste J.S."/>
            <person name="Le Paslier D."/>
            <person name="Muyzer G."/>
            <person name="Wagner M."/>
            <person name="van Loosdrecht M.C."/>
            <person name="Daims H."/>
        </authorList>
    </citation>
    <scope>NUCLEOTIDE SEQUENCE [LARGE SCALE GENOMIC DNA]</scope>
    <source>
        <strain evidence="5">none</strain>
    </source>
</reference>
<comment type="similarity">
    <text evidence="1">Belongs to the leucine-binding protein family.</text>
</comment>
<dbReference type="Pfam" id="PF13458">
    <property type="entry name" value="Peripla_BP_6"/>
    <property type="match status" value="1"/>
</dbReference>
<protein>
    <submittedName>
        <fullName evidence="4">Extracellular ligand-binding receptor</fullName>
    </submittedName>
</protein>
<dbReference type="Proteomes" id="UP000004221">
    <property type="component" value="Unassembled WGS sequence"/>
</dbReference>
<evidence type="ECO:0000256" key="1">
    <source>
        <dbReference type="ARBA" id="ARBA00010062"/>
    </source>
</evidence>
<comment type="caution">
    <text evidence="4">The sequence shown here is derived from an EMBL/GenBank/DDBJ whole genome shotgun (WGS) entry which is preliminary data.</text>
</comment>
<dbReference type="SUPFAM" id="SSF53822">
    <property type="entry name" value="Periplasmic binding protein-like I"/>
    <property type="match status" value="1"/>
</dbReference>
<dbReference type="InterPro" id="IPR028081">
    <property type="entry name" value="Leu-bd"/>
</dbReference>
<dbReference type="PANTHER" id="PTHR47151">
    <property type="entry name" value="LEU/ILE/VAL-BINDING ABC TRANSPORTER SUBUNIT"/>
    <property type="match status" value="1"/>
</dbReference>